<name>A0A1I5L874_9RHOB</name>
<dbReference type="RefSeq" id="WP_093417211.1">
    <property type="nucleotide sequence ID" value="NZ_FOXA01000001.1"/>
</dbReference>
<reference evidence="1 2" key="1">
    <citation type="submission" date="2016-10" db="EMBL/GenBank/DDBJ databases">
        <authorList>
            <person name="de Groot N.N."/>
        </authorList>
    </citation>
    <scope>NUCLEOTIDE SEQUENCE [LARGE SCALE GENOMIC DNA]</scope>
    <source>
        <strain evidence="1 2">DSM 19547</strain>
    </source>
</reference>
<evidence type="ECO:0008006" key="3">
    <source>
        <dbReference type="Google" id="ProtNLM"/>
    </source>
</evidence>
<dbReference type="AlphaFoldDB" id="A0A1I5L874"/>
<evidence type="ECO:0000313" key="2">
    <source>
        <dbReference type="Proteomes" id="UP000199356"/>
    </source>
</evidence>
<organism evidence="1 2">
    <name type="scientific">Tranquillimonas alkanivorans</name>
    <dbReference type="NCBI Taxonomy" id="441119"/>
    <lineage>
        <taxon>Bacteria</taxon>
        <taxon>Pseudomonadati</taxon>
        <taxon>Pseudomonadota</taxon>
        <taxon>Alphaproteobacteria</taxon>
        <taxon>Rhodobacterales</taxon>
        <taxon>Roseobacteraceae</taxon>
        <taxon>Tranquillimonas</taxon>
    </lineage>
</organism>
<dbReference type="STRING" id="441119.SAMN04488047_101512"/>
<dbReference type="OrthoDB" id="7873775at2"/>
<dbReference type="Proteomes" id="UP000199356">
    <property type="component" value="Unassembled WGS sequence"/>
</dbReference>
<accession>A0A1I5L874</accession>
<sequence length="123" mass="13129">MEEQNKVVWLVPREDGHPAAGTHLPGADLDRARAETLDELAQRLSRVASTWRKSDFARMVSECRLVAQLADELGLERLGGVACATAALGATHDGVALAANVARLTRLGEGALSAIWDLQDAQS</sequence>
<gene>
    <name evidence="1" type="ORF">SAMN04488047_101512</name>
</gene>
<keyword evidence="2" id="KW-1185">Reference proteome</keyword>
<evidence type="ECO:0000313" key="1">
    <source>
        <dbReference type="EMBL" id="SFO93382.1"/>
    </source>
</evidence>
<proteinExistence type="predicted"/>
<dbReference type="EMBL" id="FOXA01000001">
    <property type="protein sequence ID" value="SFO93382.1"/>
    <property type="molecule type" value="Genomic_DNA"/>
</dbReference>
<protein>
    <recommendedName>
        <fullName evidence="3">Hpt domain-containing protein</fullName>
    </recommendedName>
</protein>